<reference evidence="2 3" key="1">
    <citation type="submission" date="2021-06" db="EMBL/GenBank/DDBJ databases">
        <title>Complete genome of Haloferula helveola possessing various polysaccharide degrading enzymes.</title>
        <authorList>
            <person name="Takami H."/>
            <person name="Huang C."/>
            <person name="Hamasaki K."/>
        </authorList>
    </citation>
    <scope>NUCLEOTIDE SEQUENCE [LARGE SCALE GENOMIC DNA]</scope>
    <source>
        <strain evidence="2 3">CN-1</strain>
    </source>
</reference>
<dbReference type="Gene3D" id="2.60.40.2080">
    <property type="match status" value="1"/>
</dbReference>
<dbReference type="RefSeq" id="WP_338690633.1">
    <property type="nucleotide sequence ID" value="NZ_AP024702.1"/>
</dbReference>
<evidence type="ECO:0000313" key="3">
    <source>
        <dbReference type="Proteomes" id="UP001374893"/>
    </source>
</evidence>
<dbReference type="EMBL" id="AP024702">
    <property type="protein sequence ID" value="BCX48066.1"/>
    <property type="molecule type" value="Genomic_DNA"/>
</dbReference>
<gene>
    <name evidence="2" type="ORF">HAHE_19740</name>
</gene>
<protein>
    <recommendedName>
        <fullName evidence="1">H-type lectin domain-containing protein</fullName>
    </recommendedName>
</protein>
<dbReference type="Pfam" id="PF09458">
    <property type="entry name" value="H_lectin"/>
    <property type="match status" value="1"/>
</dbReference>
<proteinExistence type="predicted"/>
<keyword evidence="3" id="KW-1185">Reference proteome</keyword>
<sequence>MNLTPWNILSAHVAADVTSDDWNLAEPPDEPDSPRSYWIDVAFATAFSAPPVVHLGLTGFDSDQRDSTRISIRPVEITASGFRVEVSTWSVTRLYGVEVSWLAIGP</sequence>
<dbReference type="InterPro" id="IPR019019">
    <property type="entry name" value="H-type_lectin_domain"/>
</dbReference>
<evidence type="ECO:0000313" key="2">
    <source>
        <dbReference type="EMBL" id="BCX48066.1"/>
    </source>
</evidence>
<feature type="domain" description="H-type lectin" evidence="1">
    <location>
        <begin position="39"/>
        <end position="104"/>
    </location>
</feature>
<name>A0ABM7REG1_9BACT</name>
<dbReference type="InterPro" id="IPR037221">
    <property type="entry name" value="H-type_lectin_dom_sf"/>
</dbReference>
<organism evidence="2 3">
    <name type="scientific">Haloferula helveola</name>
    <dbReference type="NCBI Taxonomy" id="490095"/>
    <lineage>
        <taxon>Bacteria</taxon>
        <taxon>Pseudomonadati</taxon>
        <taxon>Verrucomicrobiota</taxon>
        <taxon>Verrucomicrobiia</taxon>
        <taxon>Verrucomicrobiales</taxon>
        <taxon>Verrucomicrobiaceae</taxon>
        <taxon>Haloferula</taxon>
    </lineage>
</organism>
<dbReference type="SUPFAM" id="SSF141086">
    <property type="entry name" value="Agglutinin HPA-like"/>
    <property type="match status" value="1"/>
</dbReference>
<accession>A0ABM7REG1</accession>
<evidence type="ECO:0000259" key="1">
    <source>
        <dbReference type="Pfam" id="PF09458"/>
    </source>
</evidence>
<dbReference type="Proteomes" id="UP001374893">
    <property type="component" value="Chromosome"/>
</dbReference>